<organism evidence="1">
    <name type="scientific">bioreactor metagenome</name>
    <dbReference type="NCBI Taxonomy" id="1076179"/>
    <lineage>
        <taxon>unclassified sequences</taxon>
        <taxon>metagenomes</taxon>
        <taxon>ecological metagenomes</taxon>
    </lineage>
</organism>
<evidence type="ECO:0000313" key="1">
    <source>
        <dbReference type="EMBL" id="MPN61193.1"/>
    </source>
</evidence>
<proteinExistence type="predicted"/>
<sequence>MNPDAAGFISDWNRNLRNPVDVILNKGVACIDHCRNRAVIGTQNEISRGREVFFEIIEIFEARSAPCVNILIRIANYKEIAAFFRKQTYQIEFIFADVLKFVNVHISDPVLPVIKDSRM</sequence>
<gene>
    <name evidence="1" type="ORF">SDC9_208927</name>
</gene>
<comment type="caution">
    <text evidence="1">The sequence shown here is derived from an EMBL/GenBank/DDBJ whole genome shotgun (WGS) entry which is preliminary data.</text>
</comment>
<name>A0A645JNL8_9ZZZZ</name>
<dbReference type="EMBL" id="VSSQ01137431">
    <property type="protein sequence ID" value="MPN61193.1"/>
    <property type="molecule type" value="Genomic_DNA"/>
</dbReference>
<reference evidence="1" key="1">
    <citation type="submission" date="2019-08" db="EMBL/GenBank/DDBJ databases">
        <authorList>
            <person name="Kucharzyk K."/>
            <person name="Murdoch R.W."/>
            <person name="Higgins S."/>
            <person name="Loffler F."/>
        </authorList>
    </citation>
    <scope>NUCLEOTIDE SEQUENCE</scope>
</reference>
<dbReference type="AlphaFoldDB" id="A0A645JNL8"/>
<protein>
    <submittedName>
        <fullName evidence="1">Uncharacterized protein</fullName>
    </submittedName>
</protein>
<accession>A0A645JNL8</accession>